<feature type="compositionally biased region" description="Basic and acidic residues" evidence="1">
    <location>
        <begin position="124"/>
        <end position="139"/>
    </location>
</feature>
<dbReference type="InterPro" id="IPR001141">
    <property type="entry name" value="Ribosomal_eL27"/>
</dbReference>
<dbReference type="Pfam" id="PF01777">
    <property type="entry name" value="Ribosomal_L27e"/>
    <property type="match status" value="1"/>
</dbReference>
<protein>
    <submittedName>
        <fullName evidence="2">Uncharacterized protein</fullName>
    </submittedName>
</protein>
<dbReference type="GO" id="GO:0003735">
    <property type="term" value="F:structural constituent of ribosome"/>
    <property type="evidence" value="ECO:0007669"/>
    <property type="project" value="InterPro"/>
</dbReference>
<organism evidence="2 3">
    <name type="scientific">Escallonia rubra</name>
    <dbReference type="NCBI Taxonomy" id="112253"/>
    <lineage>
        <taxon>Eukaryota</taxon>
        <taxon>Viridiplantae</taxon>
        <taxon>Streptophyta</taxon>
        <taxon>Embryophyta</taxon>
        <taxon>Tracheophyta</taxon>
        <taxon>Spermatophyta</taxon>
        <taxon>Magnoliopsida</taxon>
        <taxon>eudicotyledons</taxon>
        <taxon>Gunneridae</taxon>
        <taxon>Pentapetalae</taxon>
        <taxon>asterids</taxon>
        <taxon>campanulids</taxon>
        <taxon>Escalloniales</taxon>
        <taxon>Escalloniaceae</taxon>
        <taxon>Escallonia</taxon>
    </lineage>
</organism>
<comment type="caution">
    <text evidence="2">The sequence shown here is derived from an EMBL/GenBank/DDBJ whole genome shotgun (WGS) entry which is preliminary data.</text>
</comment>
<feature type="region of interest" description="Disordered" evidence="1">
    <location>
        <begin position="114"/>
        <end position="139"/>
    </location>
</feature>
<dbReference type="EMBL" id="JAVXUO010003116">
    <property type="protein sequence ID" value="KAK2966568.1"/>
    <property type="molecule type" value="Genomic_DNA"/>
</dbReference>
<name>A0AA88TZK9_9ASTE</name>
<dbReference type="Gene3D" id="2.30.30.770">
    <property type="match status" value="1"/>
</dbReference>
<reference evidence="2" key="1">
    <citation type="submission" date="2022-12" db="EMBL/GenBank/DDBJ databases">
        <title>Draft genome assemblies for two species of Escallonia (Escalloniales).</title>
        <authorList>
            <person name="Chanderbali A."/>
            <person name="Dervinis C."/>
            <person name="Anghel I."/>
            <person name="Soltis D."/>
            <person name="Soltis P."/>
            <person name="Zapata F."/>
        </authorList>
    </citation>
    <scope>NUCLEOTIDE SEQUENCE</scope>
    <source>
        <strain evidence="2">UCBG92.1500</strain>
        <tissue evidence="2">Leaf</tissue>
    </source>
</reference>
<evidence type="ECO:0000256" key="1">
    <source>
        <dbReference type="SAM" id="MobiDB-lite"/>
    </source>
</evidence>
<evidence type="ECO:0000313" key="3">
    <source>
        <dbReference type="Proteomes" id="UP001187471"/>
    </source>
</evidence>
<accession>A0AA88TZK9</accession>
<dbReference type="InterPro" id="IPR038655">
    <property type="entry name" value="Ribosomal_eL27_sf"/>
</dbReference>
<gene>
    <name evidence="2" type="ORF">RJ640_009340</name>
</gene>
<sequence length="139" mass="15959">MRLCGWFFEQKLTCDETQAVRRTEPLSSSTDQSRDRKVTAAKEVKAWFEERFKTGSNRWFFSKLHEKINMQGWGKEKGNTKMNFREISRVDKCSYLTEIDGELRELWLRQAEEHAEVGTGGLSEGRDGGDGAGRDSEGT</sequence>
<keyword evidence="3" id="KW-1185">Reference proteome</keyword>
<dbReference type="Proteomes" id="UP001187471">
    <property type="component" value="Unassembled WGS sequence"/>
</dbReference>
<proteinExistence type="predicted"/>
<evidence type="ECO:0000313" key="2">
    <source>
        <dbReference type="EMBL" id="KAK2966568.1"/>
    </source>
</evidence>
<dbReference type="GO" id="GO:0005840">
    <property type="term" value="C:ribosome"/>
    <property type="evidence" value="ECO:0007669"/>
    <property type="project" value="InterPro"/>
</dbReference>
<dbReference type="GO" id="GO:0006412">
    <property type="term" value="P:translation"/>
    <property type="evidence" value="ECO:0007669"/>
    <property type="project" value="InterPro"/>
</dbReference>
<dbReference type="AlphaFoldDB" id="A0AA88TZK9"/>